<dbReference type="OrthoDB" id="10039147at2759"/>
<evidence type="ECO:0000256" key="5">
    <source>
        <dbReference type="ARBA" id="ARBA00034746"/>
    </source>
</evidence>
<evidence type="ECO:0000256" key="4">
    <source>
        <dbReference type="ARBA" id="ARBA00034697"/>
    </source>
</evidence>
<dbReference type="GO" id="GO:0030867">
    <property type="term" value="C:rough endoplasmic reticulum membrane"/>
    <property type="evidence" value="ECO:0007669"/>
    <property type="project" value="UniProtKB-SubCell"/>
</dbReference>
<feature type="non-terminal residue" evidence="9">
    <location>
        <position position="228"/>
    </location>
</feature>
<keyword evidence="2" id="KW-1133">Transmembrane helix</keyword>
<dbReference type="AlphaFoldDB" id="V3ZW21"/>
<dbReference type="HOGENOM" id="CLU_033196_0_0_1"/>
<reference evidence="9 10" key="1">
    <citation type="journal article" date="2013" name="Nature">
        <title>Insights into bilaterian evolution from three spiralian genomes.</title>
        <authorList>
            <person name="Simakov O."/>
            <person name="Marletaz F."/>
            <person name="Cho S.J."/>
            <person name="Edsinger-Gonzales E."/>
            <person name="Havlak P."/>
            <person name="Hellsten U."/>
            <person name="Kuo D.H."/>
            <person name="Larsson T."/>
            <person name="Lv J."/>
            <person name="Arendt D."/>
            <person name="Savage R."/>
            <person name="Osoegawa K."/>
            <person name="de Jong P."/>
            <person name="Grimwood J."/>
            <person name="Chapman J.A."/>
            <person name="Shapiro H."/>
            <person name="Aerts A."/>
            <person name="Otillar R.P."/>
            <person name="Terry A.Y."/>
            <person name="Boore J.L."/>
            <person name="Grigoriev I.V."/>
            <person name="Lindberg D.R."/>
            <person name="Seaver E.C."/>
            <person name="Weisblat D.A."/>
            <person name="Putnam N.H."/>
            <person name="Rokhsar D.S."/>
        </authorList>
    </citation>
    <scope>NUCLEOTIDE SEQUENCE [LARGE SCALE GENOMIC DNA]</scope>
</reference>
<gene>
    <name evidence="9" type="ORF">LOTGIDRAFT_96375</name>
</gene>
<evidence type="ECO:0000256" key="8">
    <source>
        <dbReference type="SAM" id="MobiDB-lite"/>
    </source>
</evidence>
<evidence type="ECO:0000256" key="1">
    <source>
        <dbReference type="ARBA" id="ARBA00022692"/>
    </source>
</evidence>
<dbReference type="RefSeq" id="XP_009064166.1">
    <property type="nucleotide sequence ID" value="XM_009065918.1"/>
</dbReference>
<dbReference type="EMBL" id="KB203310">
    <property type="protein sequence ID" value="ESO85146.1"/>
    <property type="molecule type" value="Genomic_DNA"/>
</dbReference>
<feature type="region of interest" description="Disordered" evidence="8">
    <location>
        <begin position="170"/>
        <end position="228"/>
    </location>
</feature>
<feature type="compositionally biased region" description="Basic residues" evidence="8">
    <location>
        <begin position="215"/>
        <end position="228"/>
    </location>
</feature>
<evidence type="ECO:0000256" key="3">
    <source>
        <dbReference type="ARBA" id="ARBA00023136"/>
    </source>
</evidence>
<keyword evidence="3" id="KW-0472">Membrane</keyword>
<evidence type="ECO:0000256" key="7">
    <source>
        <dbReference type="ARBA" id="ARBA00034902"/>
    </source>
</evidence>
<sequence length="228" mass="26723">ITVDMDKTSMDKFVFAIASKKSALRLHKEMNDLSQFAEKRSLDRYEVPSSYQMLSEIGEANQIILDKKKAQFLTDFDETWLYYSASPQKVQKKCMSEETPSKLPETKSVLLFCFNVPTKGKTKPYDMEFIKPLMHLVFYSIDKVSRLTLGKEARGKADKNRQKAEEVFLKSIHSQRQEAAQSRREEKRRAEKDRLMNEEDPEKARKLEDKEAKRELKKKIPKVKMMKV</sequence>
<dbReference type="InterPro" id="IPR012879">
    <property type="entry name" value="CCDC47"/>
</dbReference>
<keyword evidence="10" id="KW-1185">Reference proteome</keyword>
<dbReference type="PANTHER" id="PTHR12883:SF0">
    <property type="entry name" value="PAT COMPLEX SUBUNIT CCDC47"/>
    <property type="match status" value="1"/>
</dbReference>
<dbReference type="Proteomes" id="UP000030746">
    <property type="component" value="Unassembled WGS sequence"/>
</dbReference>
<dbReference type="STRING" id="225164.V3ZW21"/>
<accession>V3ZW21</accession>
<dbReference type="CTD" id="20253101"/>
<evidence type="ECO:0000256" key="6">
    <source>
        <dbReference type="ARBA" id="ARBA00034875"/>
    </source>
</evidence>
<dbReference type="OMA" id="ERMMNED"/>
<organism evidence="9 10">
    <name type="scientific">Lottia gigantea</name>
    <name type="common">Giant owl limpet</name>
    <dbReference type="NCBI Taxonomy" id="225164"/>
    <lineage>
        <taxon>Eukaryota</taxon>
        <taxon>Metazoa</taxon>
        <taxon>Spiralia</taxon>
        <taxon>Lophotrochozoa</taxon>
        <taxon>Mollusca</taxon>
        <taxon>Gastropoda</taxon>
        <taxon>Patellogastropoda</taxon>
        <taxon>Lottioidea</taxon>
        <taxon>Lottiidae</taxon>
        <taxon>Lottia</taxon>
    </lineage>
</organism>
<keyword evidence="1" id="KW-0812">Transmembrane</keyword>
<dbReference type="GeneID" id="20253101"/>
<proteinExistence type="inferred from homology"/>
<comment type="similarity">
    <text evidence="5">Belongs to the CCDC47 family.</text>
</comment>
<comment type="subcellular location">
    <subcellularLocation>
        <location evidence="4">Rough endoplasmic reticulum membrane</location>
        <topology evidence="4">Single-pass type I membrane protein</topology>
    </subcellularLocation>
</comment>
<dbReference type="GO" id="GO:0005509">
    <property type="term" value="F:calcium ion binding"/>
    <property type="evidence" value="ECO:0007669"/>
    <property type="project" value="InterPro"/>
</dbReference>
<dbReference type="GO" id="GO:0032469">
    <property type="term" value="P:endoplasmic reticulum calcium ion homeostasis"/>
    <property type="evidence" value="ECO:0007669"/>
    <property type="project" value="InterPro"/>
</dbReference>
<evidence type="ECO:0000256" key="2">
    <source>
        <dbReference type="ARBA" id="ARBA00022989"/>
    </source>
</evidence>
<feature type="non-terminal residue" evidence="9">
    <location>
        <position position="1"/>
    </location>
</feature>
<feature type="compositionally biased region" description="Basic and acidic residues" evidence="8">
    <location>
        <begin position="181"/>
        <end position="214"/>
    </location>
</feature>
<evidence type="ECO:0000313" key="10">
    <source>
        <dbReference type="Proteomes" id="UP000030746"/>
    </source>
</evidence>
<evidence type="ECO:0000313" key="9">
    <source>
        <dbReference type="EMBL" id="ESO85146.1"/>
    </source>
</evidence>
<protein>
    <recommendedName>
        <fullName evidence="6">PAT complex subunit CCDC47</fullName>
    </recommendedName>
    <alternativeName>
        <fullName evidence="7">Coiled-coil domain-containing protein 47</fullName>
    </alternativeName>
</protein>
<dbReference type="Pfam" id="PF07946">
    <property type="entry name" value="CCDC47"/>
    <property type="match status" value="1"/>
</dbReference>
<dbReference type="PANTHER" id="PTHR12883">
    <property type="entry name" value="ADIPOCYTE-SPECIFIC PROTEIN 4-RELATED"/>
    <property type="match status" value="1"/>
</dbReference>
<dbReference type="KEGG" id="lgi:LOTGIDRAFT_96375"/>
<name>V3ZW21_LOTGI</name>